<proteinExistence type="inferred from homology"/>
<dbReference type="Gene3D" id="3.40.50.720">
    <property type="entry name" value="NAD(P)-binding Rossmann-like Domain"/>
    <property type="match status" value="1"/>
</dbReference>
<dbReference type="AlphaFoldDB" id="A0A9D1W7R0"/>
<evidence type="ECO:0000313" key="4">
    <source>
        <dbReference type="Proteomes" id="UP000824156"/>
    </source>
</evidence>
<protein>
    <submittedName>
        <fullName evidence="3">TIGR01777 family oxidoreductase</fullName>
    </submittedName>
</protein>
<dbReference type="InterPro" id="IPR001509">
    <property type="entry name" value="Epimerase_deHydtase"/>
</dbReference>
<dbReference type="NCBIfam" id="TIGR01777">
    <property type="entry name" value="yfcH"/>
    <property type="match status" value="1"/>
</dbReference>
<comment type="similarity">
    <text evidence="1">Belongs to the NAD(P)-dependent epimerase/dehydratase family. SDR39U1 subfamily.</text>
</comment>
<feature type="domain" description="NAD-dependent epimerase/dehydratase" evidence="2">
    <location>
        <begin position="4"/>
        <end position="135"/>
    </location>
</feature>
<dbReference type="Pfam" id="PF01370">
    <property type="entry name" value="Epimerase"/>
    <property type="match status" value="1"/>
</dbReference>
<evidence type="ECO:0000259" key="2">
    <source>
        <dbReference type="Pfam" id="PF01370"/>
    </source>
</evidence>
<dbReference type="PANTHER" id="PTHR11092">
    <property type="entry name" value="SUGAR NUCLEOTIDE EPIMERASE RELATED"/>
    <property type="match status" value="1"/>
</dbReference>
<dbReference type="Proteomes" id="UP000824156">
    <property type="component" value="Unassembled WGS sequence"/>
</dbReference>
<dbReference type="PANTHER" id="PTHR11092:SF0">
    <property type="entry name" value="EPIMERASE FAMILY PROTEIN SDR39U1"/>
    <property type="match status" value="1"/>
</dbReference>
<organism evidence="3 4">
    <name type="scientific">Candidatus Sphingobacterium stercoripullorum</name>
    <dbReference type="NCBI Taxonomy" id="2838759"/>
    <lineage>
        <taxon>Bacteria</taxon>
        <taxon>Pseudomonadati</taxon>
        <taxon>Bacteroidota</taxon>
        <taxon>Sphingobacteriia</taxon>
        <taxon>Sphingobacteriales</taxon>
        <taxon>Sphingobacteriaceae</taxon>
        <taxon>Sphingobacterium</taxon>
    </lineage>
</organism>
<gene>
    <name evidence="3" type="ORF">H9853_03175</name>
</gene>
<name>A0A9D1W7R0_9SPHI</name>
<evidence type="ECO:0000256" key="1">
    <source>
        <dbReference type="ARBA" id="ARBA00009353"/>
    </source>
</evidence>
<evidence type="ECO:0000313" key="3">
    <source>
        <dbReference type="EMBL" id="HIX54003.1"/>
    </source>
</evidence>
<dbReference type="EMBL" id="DXEZ01000091">
    <property type="protein sequence ID" value="HIX54003.1"/>
    <property type="molecule type" value="Genomic_DNA"/>
</dbReference>
<dbReference type="SUPFAM" id="SSF51735">
    <property type="entry name" value="NAD(P)-binding Rossmann-fold domains"/>
    <property type="match status" value="1"/>
</dbReference>
<dbReference type="InterPro" id="IPR010099">
    <property type="entry name" value="SDR39U1"/>
</dbReference>
<reference evidence="3" key="1">
    <citation type="journal article" date="2021" name="PeerJ">
        <title>Extensive microbial diversity within the chicken gut microbiome revealed by metagenomics and culture.</title>
        <authorList>
            <person name="Gilroy R."/>
            <person name="Ravi A."/>
            <person name="Getino M."/>
            <person name="Pursley I."/>
            <person name="Horton D.L."/>
            <person name="Alikhan N.F."/>
            <person name="Baker D."/>
            <person name="Gharbi K."/>
            <person name="Hall N."/>
            <person name="Watson M."/>
            <person name="Adriaenssens E.M."/>
            <person name="Foster-Nyarko E."/>
            <person name="Jarju S."/>
            <person name="Secka A."/>
            <person name="Antonio M."/>
            <person name="Oren A."/>
            <person name="Chaudhuri R.R."/>
            <person name="La Ragione R."/>
            <person name="Hildebrand F."/>
            <person name="Pallen M.J."/>
        </authorList>
    </citation>
    <scope>NUCLEOTIDE SEQUENCE</scope>
    <source>
        <strain evidence="3">1719</strain>
    </source>
</reference>
<reference evidence="3" key="2">
    <citation type="submission" date="2021-04" db="EMBL/GenBank/DDBJ databases">
        <authorList>
            <person name="Gilroy R."/>
        </authorList>
    </citation>
    <scope>NUCLEOTIDE SEQUENCE</scope>
    <source>
        <strain evidence="3">1719</strain>
    </source>
</reference>
<comment type="caution">
    <text evidence="3">The sequence shown here is derived from an EMBL/GenBank/DDBJ whole genome shotgun (WGS) entry which is preliminary data.</text>
</comment>
<dbReference type="InterPro" id="IPR036291">
    <property type="entry name" value="NAD(P)-bd_dom_sf"/>
</dbReference>
<accession>A0A9D1W7R0</accession>
<sequence>MKTILIAGGTGFIGRQLTAELSELGYQLRVLSRKKNGSTAGHPNIKYFQWDPSAEYIDPQALKEVDVIINLTGANIGDKPWTIKRKKELHDSRILTTRLLHRQIQRLNIELELYIGSSATGYYGMVTSEHVFTETDPSENDFLGQLVQNWEDESLKFSSYAKRVILFRKGVVLGSSGGMLKKLKPLASLGINTQLGDGTNYLPWISLKDLIRSYIFSIENRSISGIFNLVSSEHIQQKELCRQLAKSLNRPILTPAVPVWALKLIFKDLVNLLTKGSRVSNKKLLKNNFPITDNNLVQVLTNSI</sequence>